<accession>A0A545APN7</accession>
<dbReference type="InterPro" id="IPR036291">
    <property type="entry name" value="NAD(P)-bd_dom_sf"/>
</dbReference>
<dbReference type="EMBL" id="VIRS01000014">
    <property type="protein sequence ID" value="TQS43292.1"/>
    <property type="molecule type" value="Genomic_DNA"/>
</dbReference>
<dbReference type="PANTHER" id="PTHR12126">
    <property type="entry name" value="NADH-UBIQUINONE OXIDOREDUCTASE 39 KDA SUBUNIT-RELATED"/>
    <property type="match status" value="1"/>
</dbReference>
<evidence type="ECO:0000313" key="3">
    <source>
        <dbReference type="EMBL" id="TQS43292.1"/>
    </source>
</evidence>
<sequence>MCSSSRSRGCHVSARPGVDRATTSEETAMDVLVVGGTGEAGRAAVRALVARGHTVRALSRSGKTDVPGAIGYRADLTTGDGLDQALSNVDAVIDAFNVQSQSYAVARAAFVGATERLLAAERDAGVRHHVLLSIVAIDDSPYAYYRAKEAQEQAVVAGGVPYTILRATQFHEFAGQLAGRLKFGPFVLVPQFVTRPVAVSEVGEALADAVEAGSSGRAPDLFGPRVERVSDMARRTLKAHGTRAVVVPLPLPGKVGAMMRSGHAGGDGVGRESHLTFDEWVRGESARA</sequence>
<evidence type="ECO:0000256" key="1">
    <source>
        <dbReference type="SAM" id="MobiDB-lite"/>
    </source>
</evidence>
<dbReference type="InterPro" id="IPR051207">
    <property type="entry name" value="ComplexI_NDUFA9_subunit"/>
</dbReference>
<dbReference type="GO" id="GO:0044877">
    <property type="term" value="F:protein-containing complex binding"/>
    <property type="evidence" value="ECO:0007669"/>
    <property type="project" value="TreeGrafter"/>
</dbReference>
<name>A0A545APN7_9ACTN</name>
<feature type="region of interest" description="Disordered" evidence="1">
    <location>
        <begin position="1"/>
        <end position="21"/>
    </location>
</feature>
<evidence type="ECO:0000259" key="2">
    <source>
        <dbReference type="Pfam" id="PF13460"/>
    </source>
</evidence>
<gene>
    <name evidence="3" type="ORF">FL583_20875</name>
</gene>
<keyword evidence="4" id="KW-1185">Reference proteome</keyword>
<organism evidence="3 4">
    <name type="scientific">Cryptosporangium phraense</name>
    <dbReference type="NCBI Taxonomy" id="2593070"/>
    <lineage>
        <taxon>Bacteria</taxon>
        <taxon>Bacillati</taxon>
        <taxon>Actinomycetota</taxon>
        <taxon>Actinomycetes</taxon>
        <taxon>Cryptosporangiales</taxon>
        <taxon>Cryptosporangiaceae</taxon>
        <taxon>Cryptosporangium</taxon>
    </lineage>
</organism>
<dbReference type="Gene3D" id="3.40.50.720">
    <property type="entry name" value="NAD(P)-binding Rossmann-like Domain"/>
    <property type="match status" value="1"/>
</dbReference>
<dbReference type="InterPro" id="IPR016040">
    <property type="entry name" value="NAD(P)-bd_dom"/>
</dbReference>
<proteinExistence type="predicted"/>
<evidence type="ECO:0000313" key="4">
    <source>
        <dbReference type="Proteomes" id="UP000317982"/>
    </source>
</evidence>
<dbReference type="OrthoDB" id="9771302at2"/>
<dbReference type="SUPFAM" id="SSF51735">
    <property type="entry name" value="NAD(P)-binding Rossmann-fold domains"/>
    <property type="match status" value="1"/>
</dbReference>
<dbReference type="AlphaFoldDB" id="A0A545APN7"/>
<dbReference type="Pfam" id="PF13460">
    <property type="entry name" value="NAD_binding_10"/>
    <property type="match status" value="1"/>
</dbReference>
<comment type="caution">
    <text evidence="3">The sequence shown here is derived from an EMBL/GenBank/DDBJ whole genome shotgun (WGS) entry which is preliminary data.</text>
</comment>
<reference evidence="3 4" key="1">
    <citation type="submission" date="2019-07" db="EMBL/GenBank/DDBJ databases">
        <title>Cryptosporangium phraense sp. nov., isolated from plant litter.</title>
        <authorList>
            <person name="Suriyachadkun C."/>
        </authorList>
    </citation>
    <scope>NUCLEOTIDE SEQUENCE [LARGE SCALE GENOMIC DNA]</scope>
    <source>
        <strain evidence="3 4">A-T 5661</strain>
    </source>
</reference>
<feature type="domain" description="NAD(P)-binding" evidence="2">
    <location>
        <begin position="35"/>
        <end position="173"/>
    </location>
</feature>
<protein>
    <submittedName>
        <fullName evidence="3">NAD-dependent epimerase/dehydratase family protein</fullName>
    </submittedName>
</protein>
<dbReference type="InParanoid" id="A0A545APN7"/>
<dbReference type="PANTHER" id="PTHR12126:SF11">
    <property type="entry name" value="NADH DEHYDROGENASE [UBIQUINONE] 1 ALPHA SUBCOMPLEX SUBUNIT 9, MITOCHONDRIAL"/>
    <property type="match status" value="1"/>
</dbReference>
<dbReference type="Proteomes" id="UP000317982">
    <property type="component" value="Unassembled WGS sequence"/>
</dbReference>